<dbReference type="Gramene" id="GBG75866">
    <property type="protein sequence ID" value="GBG75866"/>
    <property type="gene ID" value="CBR_g21111"/>
</dbReference>
<reference evidence="1 2" key="1">
    <citation type="journal article" date="2018" name="Cell">
        <title>The Chara Genome: Secondary Complexity and Implications for Plant Terrestrialization.</title>
        <authorList>
            <person name="Nishiyama T."/>
            <person name="Sakayama H."/>
            <person name="Vries J.D."/>
            <person name="Buschmann H."/>
            <person name="Saint-Marcoux D."/>
            <person name="Ullrich K.K."/>
            <person name="Haas F.B."/>
            <person name="Vanderstraeten L."/>
            <person name="Becker D."/>
            <person name="Lang D."/>
            <person name="Vosolsobe S."/>
            <person name="Rombauts S."/>
            <person name="Wilhelmsson P.K.I."/>
            <person name="Janitza P."/>
            <person name="Kern R."/>
            <person name="Heyl A."/>
            <person name="Rumpler F."/>
            <person name="Villalobos L.I.A.C."/>
            <person name="Clay J.M."/>
            <person name="Skokan R."/>
            <person name="Toyoda A."/>
            <person name="Suzuki Y."/>
            <person name="Kagoshima H."/>
            <person name="Schijlen E."/>
            <person name="Tajeshwar N."/>
            <person name="Catarino B."/>
            <person name="Hetherington A.J."/>
            <person name="Saltykova A."/>
            <person name="Bonnot C."/>
            <person name="Breuninger H."/>
            <person name="Symeonidi A."/>
            <person name="Radhakrishnan G.V."/>
            <person name="Van Nieuwerburgh F."/>
            <person name="Deforce D."/>
            <person name="Chang C."/>
            <person name="Karol K.G."/>
            <person name="Hedrich R."/>
            <person name="Ulvskov P."/>
            <person name="Glockner G."/>
            <person name="Delwiche C.F."/>
            <person name="Petrasek J."/>
            <person name="Van de Peer Y."/>
            <person name="Friml J."/>
            <person name="Beilby M."/>
            <person name="Dolan L."/>
            <person name="Kohara Y."/>
            <person name="Sugano S."/>
            <person name="Fujiyama A."/>
            <person name="Delaux P.-M."/>
            <person name="Quint M."/>
            <person name="TheiBen G."/>
            <person name="Hagemann M."/>
            <person name="Harholt J."/>
            <person name="Dunand C."/>
            <person name="Zachgo S."/>
            <person name="Langdale J."/>
            <person name="Maumus F."/>
            <person name="Straeten D.V.D."/>
            <person name="Gould S.B."/>
            <person name="Rensing S.A."/>
        </authorList>
    </citation>
    <scope>NUCLEOTIDE SEQUENCE [LARGE SCALE GENOMIC DNA]</scope>
    <source>
        <strain evidence="1 2">S276</strain>
    </source>
</reference>
<dbReference type="SUPFAM" id="SSF54843">
    <property type="entry name" value="Ribosomal protein L22"/>
    <property type="match status" value="1"/>
</dbReference>
<dbReference type="NCBIfam" id="TIGR01038">
    <property type="entry name" value="uL22_arch_euk"/>
    <property type="match status" value="1"/>
</dbReference>
<dbReference type="InterPro" id="IPR036394">
    <property type="entry name" value="Ribosomal_uL22_sf"/>
</dbReference>
<dbReference type="Proteomes" id="UP000265515">
    <property type="component" value="Unassembled WGS sequence"/>
</dbReference>
<evidence type="ECO:0000313" key="1">
    <source>
        <dbReference type="EMBL" id="GBG75866.1"/>
    </source>
</evidence>
<name>A0A388L0L2_CHABU</name>
<comment type="caution">
    <text evidence="1">The sequence shown here is derived from an EMBL/GenBank/DDBJ whole genome shotgun (WGS) entry which is preliminary data.</text>
</comment>
<evidence type="ECO:0000313" key="2">
    <source>
        <dbReference type="Proteomes" id="UP000265515"/>
    </source>
</evidence>
<dbReference type="AlphaFoldDB" id="A0A388L0L2"/>
<keyword evidence="2" id="KW-1185">Reference proteome</keyword>
<dbReference type="GO" id="GO:0003735">
    <property type="term" value="F:structural constituent of ribosome"/>
    <property type="evidence" value="ECO:0007669"/>
    <property type="project" value="InterPro"/>
</dbReference>
<dbReference type="Gene3D" id="3.90.470.10">
    <property type="entry name" value="Ribosomal protein L22/L17"/>
    <property type="match status" value="1"/>
</dbReference>
<dbReference type="InterPro" id="IPR005721">
    <property type="entry name" value="Ribosomal_uL22_euk/arc"/>
</dbReference>
<gene>
    <name evidence="1" type="ORF">CBR_g21111</name>
</gene>
<dbReference type="PANTHER" id="PTHR11593">
    <property type="entry name" value="60S RIBOSOMAL PROTEIN L17"/>
    <property type="match status" value="1"/>
</dbReference>
<dbReference type="EMBL" id="BFEA01000232">
    <property type="protein sequence ID" value="GBG75866.1"/>
    <property type="molecule type" value="Genomic_DNA"/>
</dbReference>
<organism evidence="1 2">
    <name type="scientific">Chara braunii</name>
    <name type="common">Braun's stonewort</name>
    <dbReference type="NCBI Taxonomy" id="69332"/>
    <lineage>
        <taxon>Eukaryota</taxon>
        <taxon>Viridiplantae</taxon>
        <taxon>Streptophyta</taxon>
        <taxon>Charophyceae</taxon>
        <taxon>Charales</taxon>
        <taxon>Characeae</taxon>
        <taxon>Chara</taxon>
    </lineage>
</organism>
<dbReference type="GO" id="GO:0022625">
    <property type="term" value="C:cytosolic large ribosomal subunit"/>
    <property type="evidence" value="ECO:0007669"/>
    <property type="project" value="TreeGrafter"/>
</dbReference>
<protein>
    <submittedName>
        <fullName evidence="1">Uncharacterized protein</fullName>
    </submittedName>
</protein>
<dbReference type="GO" id="GO:0002181">
    <property type="term" value="P:cytoplasmic translation"/>
    <property type="evidence" value="ECO:0007669"/>
    <property type="project" value="TreeGrafter"/>
</dbReference>
<accession>A0A388L0L2</accession>
<proteinExistence type="predicted"/>
<sequence length="363" mass="40414">MVKYAREPDNPTKACKARGSDLRVHSKNTRETAQAIKMIKLNKAKRYLEDVIAHKQAVPFRRFCGGVGRTAQANKEDDNAVEMAKVVTRALGALQPIDVVLPFRFAQLVKNIAAEAGCCPWMVVGPILSIGGLMMGCRSYTILSGNTWFEKPIFWSVVLAFSGMSKSPAHQRIVAALNRAESEIQKVVSAETTADNGAQIQSDPNDIPLDQKKLDFHLTGKTFERMFEALQENVNPELIALEDELATIFGKMDLCHKQTQGGVGLDRSSMLSLKQGGRWEMRTVNSPHRHLSRFYGNKKGEIIIVSSILHVITYCLESMADDIASFEDDTDSPIAPEQVNFVINFLEISCRQRLAFINDQQLT</sequence>
<dbReference type="PANTHER" id="PTHR11593:SF10">
    <property type="entry name" value="60S RIBOSOMAL PROTEIN L17"/>
    <property type="match status" value="1"/>
</dbReference>